<dbReference type="PANTHER" id="PTHR34222">
    <property type="entry name" value="GAG_PRE-INTEGRS DOMAIN-CONTAINING PROTEIN"/>
    <property type="match status" value="1"/>
</dbReference>
<dbReference type="Pfam" id="PF03732">
    <property type="entry name" value="Retrotrans_gag"/>
    <property type="match status" value="1"/>
</dbReference>
<organism evidence="2 3">
    <name type="scientific">Cardamine amara subsp. amara</name>
    <dbReference type="NCBI Taxonomy" id="228776"/>
    <lineage>
        <taxon>Eukaryota</taxon>
        <taxon>Viridiplantae</taxon>
        <taxon>Streptophyta</taxon>
        <taxon>Embryophyta</taxon>
        <taxon>Tracheophyta</taxon>
        <taxon>Spermatophyta</taxon>
        <taxon>Magnoliopsida</taxon>
        <taxon>eudicotyledons</taxon>
        <taxon>Gunneridae</taxon>
        <taxon>Pentapetalae</taxon>
        <taxon>rosids</taxon>
        <taxon>malvids</taxon>
        <taxon>Brassicales</taxon>
        <taxon>Brassicaceae</taxon>
        <taxon>Cardamineae</taxon>
        <taxon>Cardamine</taxon>
    </lineage>
</organism>
<sequence length="204" mass="23199">MGRFSNSMVKSWILKDLMSRFHITNLPRSYQLTQKIWSLQQGTMSLSDYYTALKTLWDDLDGSNCFNTFQNCKCCVATASKAEHAKIVKFLAGLNESYATIRSQIIMKKTIPDLSEIYNLLDQDHSQRTIIPVSSNASAFQVSVQSQDDQYAVNAARVYQNNNPRQNKVQCSHCGYTGHNVDTCYKIHGHLLGFKHKKQSGNNF</sequence>
<evidence type="ECO:0000313" key="2">
    <source>
        <dbReference type="EMBL" id="KAL1194795.1"/>
    </source>
</evidence>
<dbReference type="EMBL" id="JBANAX010000746">
    <property type="protein sequence ID" value="KAL1194795.1"/>
    <property type="molecule type" value="Genomic_DNA"/>
</dbReference>
<evidence type="ECO:0000259" key="1">
    <source>
        <dbReference type="Pfam" id="PF03732"/>
    </source>
</evidence>
<reference evidence="2 3" key="1">
    <citation type="submission" date="2024-04" db="EMBL/GenBank/DDBJ databases">
        <title>Genome assembly C_amara_ONT_v2.</title>
        <authorList>
            <person name="Yant L."/>
            <person name="Moore C."/>
            <person name="Slenker M."/>
        </authorList>
    </citation>
    <scope>NUCLEOTIDE SEQUENCE [LARGE SCALE GENOMIC DNA]</scope>
    <source>
        <tissue evidence="2">Leaf</tissue>
    </source>
</reference>
<keyword evidence="3" id="KW-1185">Reference proteome</keyword>
<dbReference type="Proteomes" id="UP001558713">
    <property type="component" value="Unassembled WGS sequence"/>
</dbReference>
<evidence type="ECO:0000313" key="3">
    <source>
        <dbReference type="Proteomes" id="UP001558713"/>
    </source>
</evidence>
<gene>
    <name evidence="2" type="ORF">V5N11_027574</name>
</gene>
<feature type="domain" description="Retrotransposon gag" evidence="1">
    <location>
        <begin position="11"/>
        <end position="96"/>
    </location>
</feature>
<name>A0ABD0ZJF6_CARAN</name>
<proteinExistence type="predicted"/>
<comment type="caution">
    <text evidence="2">The sequence shown here is derived from an EMBL/GenBank/DDBJ whole genome shotgun (WGS) entry which is preliminary data.</text>
</comment>
<dbReference type="AlphaFoldDB" id="A0ABD0ZJF6"/>
<dbReference type="PANTHER" id="PTHR34222:SF77">
    <property type="entry name" value="CCHC-TYPE DOMAIN-CONTAINING PROTEIN"/>
    <property type="match status" value="1"/>
</dbReference>
<protein>
    <recommendedName>
        <fullName evidence="1">Retrotransposon gag domain-containing protein</fullName>
    </recommendedName>
</protein>
<dbReference type="InterPro" id="IPR005162">
    <property type="entry name" value="Retrotrans_gag_dom"/>
</dbReference>
<accession>A0ABD0ZJF6</accession>